<dbReference type="Proteomes" id="UP000807025">
    <property type="component" value="Unassembled WGS sequence"/>
</dbReference>
<accession>A0A9P6DGE7</accession>
<comment type="caution">
    <text evidence="2">The sequence shown here is derived from an EMBL/GenBank/DDBJ whole genome shotgun (WGS) entry which is preliminary data.</text>
</comment>
<name>A0A9P6DGE7_PLEER</name>
<organism evidence="2 3">
    <name type="scientific">Pleurotus eryngii</name>
    <name type="common">Boletus of the steppes</name>
    <dbReference type="NCBI Taxonomy" id="5323"/>
    <lineage>
        <taxon>Eukaryota</taxon>
        <taxon>Fungi</taxon>
        <taxon>Dikarya</taxon>
        <taxon>Basidiomycota</taxon>
        <taxon>Agaricomycotina</taxon>
        <taxon>Agaricomycetes</taxon>
        <taxon>Agaricomycetidae</taxon>
        <taxon>Agaricales</taxon>
        <taxon>Pleurotineae</taxon>
        <taxon>Pleurotaceae</taxon>
        <taxon>Pleurotus</taxon>
    </lineage>
</organism>
<protein>
    <submittedName>
        <fullName evidence="2">Uncharacterized protein</fullName>
    </submittedName>
</protein>
<gene>
    <name evidence="2" type="ORF">BDN71DRAFT_1506412</name>
</gene>
<evidence type="ECO:0000256" key="1">
    <source>
        <dbReference type="SAM" id="MobiDB-lite"/>
    </source>
</evidence>
<keyword evidence="3" id="KW-1185">Reference proteome</keyword>
<feature type="region of interest" description="Disordered" evidence="1">
    <location>
        <begin position="52"/>
        <end position="73"/>
    </location>
</feature>
<evidence type="ECO:0000313" key="2">
    <source>
        <dbReference type="EMBL" id="KAF9495878.1"/>
    </source>
</evidence>
<proteinExistence type="predicted"/>
<reference evidence="2" key="1">
    <citation type="submission" date="2020-11" db="EMBL/GenBank/DDBJ databases">
        <authorList>
            <consortium name="DOE Joint Genome Institute"/>
            <person name="Ahrendt S."/>
            <person name="Riley R."/>
            <person name="Andreopoulos W."/>
            <person name="Labutti K."/>
            <person name="Pangilinan J."/>
            <person name="Ruiz-Duenas F.J."/>
            <person name="Barrasa J.M."/>
            <person name="Sanchez-Garcia M."/>
            <person name="Camarero S."/>
            <person name="Miyauchi S."/>
            <person name="Serrano A."/>
            <person name="Linde D."/>
            <person name="Babiker R."/>
            <person name="Drula E."/>
            <person name="Ayuso-Fernandez I."/>
            <person name="Pacheco R."/>
            <person name="Padilla G."/>
            <person name="Ferreira P."/>
            <person name="Barriuso J."/>
            <person name="Kellner H."/>
            <person name="Castanera R."/>
            <person name="Alfaro M."/>
            <person name="Ramirez L."/>
            <person name="Pisabarro A.G."/>
            <person name="Kuo A."/>
            <person name="Tritt A."/>
            <person name="Lipzen A."/>
            <person name="He G."/>
            <person name="Yan M."/>
            <person name="Ng V."/>
            <person name="Cullen D."/>
            <person name="Martin F."/>
            <person name="Rosso M.-N."/>
            <person name="Henrissat B."/>
            <person name="Hibbett D."/>
            <person name="Martinez A.T."/>
            <person name="Grigoriev I.V."/>
        </authorList>
    </citation>
    <scope>NUCLEOTIDE SEQUENCE</scope>
    <source>
        <strain evidence="2">ATCC 90797</strain>
    </source>
</reference>
<sequence>MARSPNNNLNSGSAENSLEHLAELFASLTMSPYRTVALVLALRALADVLEDNSDDEPTVVSSTQRTRASKVAPGGVVPAAPALTTSSTRSGLTLVTSVRGGASPASGTFGGPSPALTSPAPMSTMAASAVYPYHMPSSSEGGGTVYVITRGWLNVAPLVFSVSHATYLAVDDIDAGHHRMANALAARTAIVIPHNTSG</sequence>
<dbReference type="AlphaFoldDB" id="A0A9P6DGE7"/>
<evidence type="ECO:0000313" key="3">
    <source>
        <dbReference type="Proteomes" id="UP000807025"/>
    </source>
</evidence>
<dbReference type="EMBL" id="MU154558">
    <property type="protein sequence ID" value="KAF9495878.1"/>
    <property type="molecule type" value="Genomic_DNA"/>
</dbReference>